<evidence type="ECO:0000313" key="3">
    <source>
        <dbReference type="EMBL" id="QDT12975.1"/>
    </source>
</evidence>
<keyword evidence="4" id="KW-1185">Reference proteome</keyword>
<dbReference type="Gene3D" id="2.130.10.10">
    <property type="entry name" value="YVTN repeat-like/Quinoprotein amine dehydrogenase"/>
    <property type="match status" value="2"/>
</dbReference>
<dbReference type="SUPFAM" id="SSF51004">
    <property type="entry name" value="C-terminal (heme d1) domain of cytochrome cd1-nitrite reductase"/>
    <property type="match status" value="2"/>
</dbReference>
<name>A0A517P0S4_9BACT</name>
<dbReference type="Gene3D" id="2.30.30.700">
    <property type="entry name" value="SLA1 homology domain 1"/>
    <property type="match status" value="1"/>
</dbReference>
<organism evidence="3 4">
    <name type="scientific">Stieleria marina</name>
    <dbReference type="NCBI Taxonomy" id="1930275"/>
    <lineage>
        <taxon>Bacteria</taxon>
        <taxon>Pseudomonadati</taxon>
        <taxon>Planctomycetota</taxon>
        <taxon>Planctomycetia</taxon>
        <taxon>Pirellulales</taxon>
        <taxon>Pirellulaceae</taxon>
        <taxon>Stieleria</taxon>
    </lineage>
</organism>
<dbReference type="GO" id="GO:0008092">
    <property type="term" value="F:cytoskeletal protein binding"/>
    <property type="evidence" value="ECO:0007669"/>
    <property type="project" value="InterPro"/>
</dbReference>
<dbReference type="PANTHER" id="PTHR47197">
    <property type="entry name" value="PROTEIN NIRF"/>
    <property type="match status" value="1"/>
</dbReference>
<protein>
    <recommendedName>
        <fullName evidence="2">SLA1 homology domain-containing protein</fullName>
    </recommendedName>
</protein>
<evidence type="ECO:0000259" key="2">
    <source>
        <dbReference type="Pfam" id="PF03983"/>
    </source>
</evidence>
<dbReference type="InterPro" id="IPR007131">
    <property type="entry name" value="SHD1"/>
</dbReference>
<dbReference type="Proteomes" id="UP000319817">
    <property type="component" value="Chromosome"/>
</dbReference>
<feature type="domain" description="SLA1 homology" evidence="2">
    <location>
        <begin position="799"/>
        <end position="852"/>
    </location>
</feature>
<dbReference type="EMBL" id="CP036526">
    <property type="protein sequence ID" value="QDT12975.1"/>
    <property type="molecule type" value="Genomic_DNA"/>
</dbReference>
<dbReference type="InterPro" id="IPR011048">
    <property type="entry name" value="Haem_d1_sf"/>
</dbReference>
<proteinExistence type="predicted"/>
<dbReference type="AlphaFoldDB" id="A0A517P0S4"/>
<dbReference type="InterPro" id="IPR051200">
    <property type="entry name" value="Host-pathogen_enzymatic-act"/>
</dbReference>
<feature type="region of interest" description="Disordered" evidence="1">
    <location>
        <begin position="776"/>
        <end position="796"/>
    </location>
</feature>
<evidence type="ECO:0000313" key="4">
    <source>
        <dbReference type="Proteomes" id="UP000319817"/>
    </source>
</evidence>
<dbReference type="OrthoDB" id="9766361at2"/>
<dbReference type="Pfam" id="PF03983">
    <property type="entry name" value="SHD1"/>
    <property type="match status" value="1"/>
</dbReference>
<gene>
    <name evidence="3" type="ORF">K239x_49900</name>
</gene>
<dbReference type="InterPro" id="IPR015943">
    <property type="entry name" value="WD40/YVTN_repeat-like_dom_sf"/>
</dbReference>
<evidence type="ECO:0000256" key="1">
    <source>
        <dbReference type="SAM" id="MobiDB-lite"/>
    </source>
</evidence>
<dbReference type="PANTHER" id="PTHR47197:SF3">
    <property type="entry name" value="DIHYDRO-HEME D1 DEHYDROGENASE"/>
    <property type="match status" value="1"/>
</dbReference>
<sequence length="859" mass="94570">MNSLSFWRPVASVLFLVVWMGSDCAGFTKIPTPMEVSSTALTEDGQYLLLAHKASSKVSVWNVAAQVIDRTIDCPMPGPMLCRGDRVFVANIGKGTLSVYSQSSWQLVNEIQTPSAGELVLSAPQGKYFDDRILLTTFIDRNLSKLYALDIKNDRYDALQDLGGSMAFTVGYSGKVCLEQGQMGFSPQGRLHAKGSFDAIVNQRAVQDFGRNGDTNPLLYQVRDSEFWFAGNKLFRGLPPKEVGEERGRVLVPDHSVDLMYAIAPQQIVATSLTGSMAEVGQRKISFPKSFERMRPKSSGRGRRGSEDLQHAAVTLGDRLFVFLYAEESGNVYHEQLKAFQQSAAPNQSVAASVPSVQRDEIPSQIGLGQTVSLALLPDGGQGEFSLIQGPQEIQIDESGKFTWTPIAKDLGEQRIKIRTVIDGKTDFLRLNTFVVPGDVSKAGGAMVAASPGSETGDFARLPVSMAISSTVISEDGERLVLAHFASDKLTIWNVIEKRVENTIECPSPGPMISRRNLTYVGNHGQGTISVVDHNKAEVTKTVDVGERMINSLSAPQGRYFTGAILVTSHIDRNDGKYTVVDTRRNRFKVWHPIRDDATATVSYNGKFVITQAGGGSASGSVDVHSTFAQIAAGRPTQTMQKKSWESMPTIRQVRDNEFWFGSKWLFRGMPPKRTGEEQREIIVGDRAVDVFYRIEPEMIVATALDGSATELGRKKTAFPPEFERMQPGNRRHNSGIDHFDRDHIAVTIDGSLHLFLIAPDQGNVYYQQLPAFRSQTSRRGATRRASGAPTNPKPLMVESVRTWNDQSGKFSIEATLIRQETGNVSLKRTDGTVITLPVSRLSDQDQSYLQERRSSAGK</sequence>
<feature type="compositionally biased region" description="Low complexity" evidence="1">
    <location>
        <begin position="776"/>
        <end position="789"/>
    </location>
</feature>
<dbReference type="GO" id="GO:0043130">
    <property type="term" value="F:ubiquitin binding"/>
    <property type="evidence" value="ECO:0007669"/>
    <property type="project" value="InterPro"/>
</dbReference>
<accession>A0A517P0S4</accession>
<reference evidence="3 4" key="1">
    <citation type="submission" date="2019-02" db="EMBL/GenBank/DDBJ databases">
        <title>Deep-cultivation of Planctomycetes and their phenomic and genomic characterization uncovers novel biology.</title>
        <authorList>
            <person name="Wiegand S."/>
            <person name="Jogler M."/>
            <person name="Boedeker C."/>
            <person name="Pinto D."/>
            <person name="Vollmers J."/>
            <person name="Rivas-Marin E."/>
            <person name="Kohn T."/>
            <person name="Peeters S.H."/>
            <person name="Heuer A."/>
            <person name="Rast P."/>
            <person name="Oberbeckmann S."/>
            <person name="Bunk B."/>
            <person name="Jeske O."/>
            <person name="Meyerdierks A."/>
            <person name="Storesund J.E."/>
            <person name="Kallscheuer N."/>
            <person name="Luecker S."/>
            <person name="Lage O.M."/>
            <person name="Pohl T."/>
            <person name="Merkel B.J."/>
            <person name="Hornburger P."/>
            <person name="Mueller R.-W."/>
            <person name="Bruemmer F."/>
            <person name="Labrenz M."/>
            <person name="Spormann A.M."/>
            <person name="Op den Camp H."/>
            <person name="Overmann J."/>
            <person name="Amann R."/>
            <person name="Jetten M.S.M."/>
            <person name="Mascher T."/>
            <person name="Medema M.H."/>
            <person name="Devos D.P."/>
            <person name="Kaster A.-K."/>
            <person name="Ovreas L."/>
            <person name="Rohde M."/>
            <person name="Galperin M.Y."/>
            <person name="Jogler C."/>
        </authorList>
    </citation>
    <scope>NUCLEOTIDE SEQUENCE [LARGE SCALE GENOMIC DNA]</scope>
    <source>
        <strain evidence="3 4">K23_9</strain>
    </source>
</reference>
<dbReference type="RefSeq" id="WP_145420786.1">
    <property type="nucleotide sequence ID" value="NZ_CP036526.1"/>
</dbReference>
<dbReference type="GO" id="GO:0030674">
    <property type="term" value="F:protein-macromolecule adaptor activity"/>
    <property type="evidence" value="ECO:0007669"/>
    <property type="project" value="InterPro"/>
</dbReference>
<dbReference type="GO" id="GO:0042802">
    <property type="term" value="F:identical protein binding"/>
    <property type="evidence" value="ECO:0007669"/>
    <property type="project" value="InterPro"/>
</dbReference>